<evidence type="ECO:0000259" key="3">
    <source>
        <dbReference type="Pfam" id="PF25869"/>
    </source>
</evidence>
<dbReference type="AlphaFoldDB" id="A0A4Y8ZX36"/>
<dbReference type="Pfam" id="PF25975">
    <property type="entry name" value="CzcB_C"/>
    <property type="match status" value="1"/>
</dbReference>
<dbReference type="GO" id="GO:0015679">
    <property type="term" value="P:plasma membrane copper ion transport"/>
    <property type="evidence" value="ECO:0007669"/>
    <property type="project" value="TreeGrafter"/>
</dbReference>
<dbReference type="InterPro" id="IPR058792">
    <property type="entry name" value="Beta-barrel_RND_2"/>
</dbReference>
<dbReference type="SUPFAM" id="SSF111369">
    <property type="entry name" value="HlyD-like secretion proteins"/>
    <property type="match status" value="1"/>
</dbReference>
<keyword evidence="2" id="KW-0813">Transport</keyword>
<feature type="domain" description="CzcB-like C-terminal circularly permuted SH3-like" evidence="6">
    <location>
        <begin position="338"/>
        <end position="396"/>
    </location>
</feature>
<dbReference type="Gene3D" id="2.40.50.320">
    <property type="entry name" value="Copper binding periplasmic protein CusF"/>
    <property type="match status" value="1"/>
</dbReference>
<dbReference type="Gene3D" id="6.10.140.730">
    <property type="match status" value="1"/>
</dbReference>
<dbReference type="GO" id="GO:0016020">
    <property type="term" value="C:membrane"/>
    <property type="evidence" value="ECO:0007669"/>
    <property type="project" value="InterPro"/>
</dbReference>
<dbReference type="InterPro" id="IPR058790">
    <property type="entry name" value="BSH_CusB"/>
</dbReference>
<organism evidence="7 8">
    <name type="scientific">Sphingomonas parva</name>
    <dbReference type="NCBI Taxonomy" id="2555898"/>
    <lineage>
        <taxon>Bacteria</taxon>
        <taxon>Pseudomonadati</taxon>
        <taxon>Pseudomonadota</taxon>
        <taxon>Alphaproteobacteria</taxon>
        <taxon>Sphingomonadales</taxon>
        <taxon>Sphingomonadaceae</taxon>
        <taxon>Sphingomonas</taxon>
    </lineage>
</organism>
<keyword evidence="8" id="KW-1185">Reference proteome</keyword>
<dbReference type="InterPro" id="IPR006143">
    <property type="entry name" value="RND_pump_MFP"/>
</dbReference>
<feature type="domain" description="CusB-like three alpha-helical bundle" evidence="3">
    <location>
        <begin position="167"/>
        <end position="219"/>
    </location>
</feature>
<dbReference type="NCBIfam" id="TIGR01730">
    <property type="entry name" value="RND_mfp"/>
    <property type="match status" value="1"/>
</dbReference>
<dbReference type="Gene3D" id="2.40.30.170">
    <property type="match status" value="1"/>
</dbReference>
<feature type="domain" description="CusB-like beta-barrel" evidence="5">
    <location>
        <begin position="257"/>
        <end position="332"/>
    </location>
</feature>
<evidence type="ECO:0000259" key="4">
    <source>
        <dbReference type="Pfam" id="PF25919"/>
    </source>
</evidence>
<comment type="similarity">
    <text evidence="1">Belongs to the membrane fusion protein (MFP) (TC 8.A.1) family.</text>
</comment>
<dbReference type="OrthoDB" id="9806939at2"/>
<dbReference type="InterPro" id="IPR021647">
    <property type="entry name" value="CusF_Ec"/>
</dbReference>
<dbReference type="GO" id="GO:0060003">
    <property type="term" value="P:copper ion export"/>
    <property type="evidence" value="ECO:0007669"/>
    <property type="project" value="TreeGrafter"/>
</dbReference>
<name>A0A4Y8ZX36_9SPHN</name>
<dbReference type="RefSeq" id="WP_135083464.1">
    <property type="nucleotide sequence ID" value="NZ_SPDV01000003.1"/>
</dbReference>
<dbReference type="FunFam" id="2.40.30.170:FF:000010">
    <property type="entry name" value="Efflux RND transporter periplasmic adaptor subunit"/>
    <property type="match status" value="1"/>
</dbReference>
<dbReference type="Pfam" id="PF25919">
    <property type="entry name" value="BSH_CusB"/>
    <property type="match status" value="1"/>
</dbReference>
<dbReference type="InterPro" id="IPR058649">
    <property type="entry name" value="CzcB_C"/>
</dbReference>
<dbReference type="GO" id="GO:0046914">
    <property type="term" value="F:transition metal ion binding"/>
    <property type="evidence" value="ECO:0007669"/>
    <property type="project" value="TreeGrafter"/>
</dbReference>
<reference evidence="7 8" key="1">
    <citation type="submission" date="2019-03" db="EMBL/GenBank/DDBJ databases">
        <title>Genome sequence of Sphingomonas sp. 17J27-24.</title>
        <authorList>
            <person name="Kim M."/>
            <person name="Maeng S."/>
            <person name="Sathiyaraj S."/>
        </authorList>
    </citation>
    <scope>NUCLEOTIDE SEQUENCE [LARGE SCALE GENOMIC DNA]</scope>
    <source>
        <strain evidence="7 8">17J27-24</strain>
    </source>
</reference>
<dbReference type="Pfam" id="PF25869">
    <property type="entry name" value="3HB_CusB"/>
    <property type="match status" value="1"/>
</dbReference>
<evidence type="ECO:0000259" key="5">
    <source>
        <dbReference type="Pfam" id="PF25954"/>
    </source>
</evidence>
<proteinExistence type="inferred from homology"/>
<protein>
    <submittedName>
        <fullName evidence="7">Efflux RND transporter periplasmic adaptor subunit</fullName>
    </submittedName>
</protein>
<comment type="caution">
    <text evidence="7">The sequence shown here is derived from an EMBL/GenBank/DDBJ whole genome shotgun (WGS) entry which is preliminary data.</text>
</comment>
<gene>
    <name evidence="7" type="ORF">E2493_02695</name>
</gene>
<sequence length="502" mass="52873">MTPTNRKLAAGGAAIAILAAAAGGYWALSDREPGGAAKGALVNGVVQDGSGRTVLYWYDPMVPLERYNGPGKSSMNMDLQPKYAEGAAGGGVRISPAVQQNLGIRTARVVFDNLAPSLSAVGRVETDERRIVEVQTLTPGFVEQLTVRAVGEPVARGSRVATVYSPDLFGAQQEYAALLKIRRSTITPGLRQAARQRLQLLGLPEGVIRSLDRGGRPQRDYALVAPRSGVVTAIGARPGARVEPGQSILTLADLSQVLVVAEIPEAALGQVRIGQPVEITVPAYGETRSGRIDYVFPSLDAAARTARVRITLANPGGRLKIGMFANLTIASAATGGLVVPGEAVISTGTRDVVIVQRQGGFVPVEVELGRSVGERTEIRRGLALGDVVVASGQFLIDSEASLTGVIERLSRGQSPAAQQQRREALLQGVGVIKSLEPAARRVTITHGPMPAIGWPAMTMTFPVADVSVLRGHKAGERVRFAFQRPAQGATPVIEQIQPEGGR</sequence>
<dbReference type="PANTHER" id="PTHR30097:SF15">
    <property type="entry name" value="CATION EFFLUX SYSTEM PROTEIN CUSB"/>
    <property type="match status" value="1"/>
</dbReference>
<dbReference type="EMBL" id="SPDV01000003">
    <property type="protein sequence ID" value="TFI59765.1"/>
    <property type="molecule type" value="Genomic_DNA"/>
</dbReference>
<feature type="domain" description="CusB-like barrel-sandwich hybrid" evidence="4">
    <location>
        <begin position="133"/>
        <end position="251"/>
    </location>
</feature>
<evidence type="ECO:0000313" key="7">
    <source>
        <dbReference type="EMBL" id="TFI59765.1"/>
    </source>
</evidence>
<dbReference type="GO" id="GO:0022857">
    <property type="term" value="F:transmembrane transporter activity"/>
    <property type="evidence" value="ECO:0007669"/>
    <property type="project" value="InterPro"/>
</dbReference>
<dbReference type="PANTHER" id="PTHR30097">
    <property type="entry name" value="CATION EFFLUX SYSTEM PROTEIN CUSB"/>
    <property type="match status" value="1"/>
</dbReference>
<evidence type="ECO:0000256" key="1">
    <source>
        <dbReference type="ARBA" id="ARBA00009477"/>
    </source>
</evidence>
<dbReference type="InterPro" id="IPR051909">
    <property type="entry name" value="MFP_Cation_Efflux"/>
</dbReference>
<accession>A0A4Y8ZX36</accession>
<evidence type="ECO:0000256" key="2">
    <source>
        <dbReference type="ARBA" id="ARBA00022448"/>
    </source>
</evidence>
<evidence type="ECO:0000313" key="8">
    <source>
        <dbReference type="Proteomes" id="UP000298213"/>
    </source>
</evidence>
<evidence type="ECO:0000259" key="6">
    <source>
        <dbReference type="Pfam" id="PF25975"/>
    </source>
</evidence>
<dbReference type="Gene3D" id="2.40.420.20">
    <property type="match status" value="1"/>
</dbReference>
<dbReference type="Proteomes" id="UP000298213">
    <property type="component" value="Unassembled WGS sequence"/>
</dbReference>
<dbReference type="InterPro" id="IPR042230">
    <property type="entry name" value="CusF_sf"/>
</dbReference>
<dbReference type="Pfam" id="PF11604">
    <property type="entry name" value="CusF_Ec"/>
    <property type="match status" value="1"/>
</dbReference>
<dbReference type="Pfam" id="PF25954">
    <property type="entry name" value="Beta-barrel_RND_2"/>
    <property type="match status" value="1"/>
</dbReference>
<dbReference type="GO" id="GO:0030288">
    <property type="term" value="C:outer membrane-bounded periplasmic space"/>
    <property type="evidence" value="ECO:0007669"/>
    <property type="project" value="TreeGrafter"/>
</dbReference>
<dbReference type="InterPro" id="IPR058791">
    <property type="entry name" value="3HB_CusB"/>
</dbReference>